<keyword evidence="6 8" id="KW-1133">Transmembrane helix</keyword>
<evidence type="ECO:0000256" key="3">
    <source>
        <dbReference type="ARBA" id="ARBA00022448"/>
    </source>
</evidence>
<dbReference type="PANTHER" id="PTHR30489">
    <property type="entry name" value="LIPOPROTEIN-RELEASING SYSTEM TRANSMEMBRANE PROTEIN LOLE"/>
    <property type="match status" value="1"/>
</dbReference>
<feature type="transmembrane region" description="Helical" evidence="8">
    <location>
        <begin position="321"/>
        <end position="347"/>
    </location>
</feature>
<feature type="transmembrane region" description="Helical" evidence="8">
    <location>
        <begin position="280"/>
        <end position="301"/>
    </location>
</feature>
<dbReference type="InterPro" id="IPR003838">
    <property type="entry name" value="ABC3_permease_C"/>
</dbReference>
<dbReference type="PANTHER" id="PTHR30489:SF0">
    <property type="entry name" value="LIPOPROTEIN-RELEASING SYSTEM TRANSMEMBRANE PROTEIN LOLE"/>
    <property type="match status" value="1"/>
</dbReference>
<evidence type="ECO:0000256" key="6">
    <source>
        <dbReference type="ARBA" id="ARBA00022989"/>
    </source>
</evidence>
<evidence type="ECO:0000256" key="8">
    <source>
        <dbReference type="SAM" id="Phobius"/>
    </source>
</evidence>
<protein>
    <submittedName>
        <fullName evidence="11">Lipoprotein-releasing ABC transporter permease subunit</fullName>
    </submittedName>
</protein>
<feature type="domain" description="ABC3 transporter permease C-terminal" evidence="9">
    <location>
        <begin position="280"/>
        <end position="413"/>
    </location>
</feature>
<comment type="subcellular location">
    <subcellularLocation>
        <location evidence="1">Cell membrane</location>
        <topology evidence="1">Multi-pass membrane protein</topology>
    </subcellularLocation>
</comment>
<evidence type="ECO:0000313" key="11">
    <source>
        <dbReference type="EMBL" id="MCG5031721.1"/>
    </source>
</evidence>
<feature type="transmembrane region" description="Helical" evidence="8">
    <location>
        <begin position="28"/>
        <end position="54"/>
    </location>
</feature>
<dbReference type="Pfam" id="PF02687">
    <property type="entry name" value="FtsX"/>
    <property type="match status" value="1"/>
</dbReference>
<dbReference type="NCBIfam" id="TIGR02212">
    <property type="entry name" value="lolCE"/>
    <property type="match status" value="1"/>
</dbReference>
<proteinExistence type="inferred from homology"/>
<evidence type="ECO:0000256" key="4">
    <source>
        <dbReference type="ARBA" id="ARBA00022475"/>
    </source>
</evidence>
<reference evidence="11 12" key="1">
    <citation type="submission" date="2022-02" db="EMBL/GenBank/DDBJ databases">
        <title>Mesosutterella porci, a novel member of the family Sutterellaceae from pig feces.</title>
        <authorList>
            <person name="Wylensek D."/>
            <person name="Clavel T."/>
        </authorList>
    </citation>
    <scope>NUCLEOTIDE SEQUENCE [LARGE SCALE GENOMIC DNA]</scope>
    <source>
        <strain evidence="12">oilRF-744-wt-GAM-9</strain>
    </source>
</reference>
<name>A0ABS9MSX2_9BURK</name>
<dbReference type="InterPro" id="IPR051447">
    <property type="entry name" value="Lipoprotein-release_system"/>
</dbReference>
<keyword evidence="3" id="KW-0813">Transport</keyword>
<evidence type="ECO:0000256" key="2">
    <source>
        <dbReference type="ARBA" id="ARBA00005236"/>
    </source>
</evidence>
<keyword evidence="7 8" id="KW-0472">Membrane</keyword>
<keyword evidence="11" id="KW-0449">Lipoprotein</keyword>
<dbReference type="InterPro" id="IPR025857">
    <property type="entry name" value="MacB_PCD"/>
</dbReference>
<feature type="domain" description="MacB-like periplasmic core" evidence="10">
    <location>
        <begin position="33"/>
        <end position="247"/>
    </location>
</feature>
<keyword evidence="5 8" id="KW-0812">Transmembrane</keyword>
<dbReference type="Proteomes" id="UP001297600">
    <property type="component" value="Unassembled WGS sequence"/>
</dbReference>
<evidence type="ECO:0000259" key="9">
    <source>
        <dbReference type="Pfam" id="PF02687"/>
    </source>
</evidence>
<dbReference type="RefSeq" id="WP_237980186.1">
    <property type="nucleotide sequence ID" value="NZ_JAKNCT010000012.1"/>
</dbReference>
<evidence type="ECO:0000256" key="5">
    <source>
        <dbReference type="ARBA" id="ARBA00022692"/>
    </source>
</evidence>
<dbReference type="InterPro" id="IPR011925">
    <property type="entry name" value="LolCE_TM"/>
</dbReference>
<gene>
    <name evidence="11" type="ORF">MAF45_09755</name>
</gene>
<comment type="caution">
    <text evidence="11">The sequence shown here is derived from an EMBL/GenBank/DDBJ whole genome shotgun (WGS) entry which is preliminary data.</text>
</comment>
<evidence type="ECO:0000259" key="10">
    <source>
        <dbReference type="Pfam" id="PF12704"/>
    </source>
</evidence>
<accession>A0ABS9MSX2</accession>
<organism evidence="11 12">
    <name type="scientific">Mesosutterella porci</name>
    <dbReference type="NCBI Taxonomy" id="2915351"/>
    <lineage>
        <taxon>Bacteria</taxon>
        <taxon>Pseudomonadati</taxon>
        <taxon>Pseudomonadota</taxon>
        <taxon>Betaproteobacteria</taxon>
        <taxon>Burkholderiales</taxon>
        <taxon>Sutterellaceae</taxon>
        <taxon>Mesosutterella</taxon>
    </lineage>
</organism>
<evidence type="ECO:0000256" key="7">
    <source>
        <dbReference type="ARBA" id="ARBA00023136"/>
    </source>
</evidence>
<sequence length="420" mass="44605">MKISLPFELFIGLRYTRSGRRSGRRDRFVSFISATSMASIALGVMALIVVLSVMNGFQTQVRDRMLSVIPHIQITRVGGSVEDWRALAAAAMKNPEVTGAAPYVNGQGLVSNGGVVTGVMIQGIDPAQEPRASEVASTMPASSLASLQPGSFHVVLGSVLAARLGVYPGDRIALVVPEGTMTPAGLIPRARTMTVSGVFSAGHYEYDSSMVFLNIEDAAALLRTGGPMGVRVQTRDMNRAPQIARELIESLPPGYAARDWSVENKTWFAAVQVEKRMMSIILFLIVLVGAFGLVSTLVMTVTEKQSDIAILRTQGASPGSIMAIFMVQGAVIGVIGVAAGVALGLLVACNLSSIVSAIEAIFHVEFLPQSIYLINTMPSEPRAGDIVPIALCSLALSLAATVYPSWRASKLNPAEALRYE</sequence>
<evidence type="ECO:0000313" key="12">
    <source>
        <dbReference type="Proteomes" id="UP001297600"/>
    </source>
</evidence>
<keyword evidence="12" id="KW-1185">Reference proteome</keyword>
<comment type="similarity">
    <text evidence="2">Belongs to the ABC-4 integral membrane protein family. LolC/E subfamily.</text>
</comment>
<dbReference type="Pfam" id="PF12704">
    <property type="entry name" value="MacB_PCD"/>
    <property type="match status" value="1"/>
</dbReference>
<evidence type="ECO:0000256" key="1">
    <source>
        <dbReference type="ARBA" id="ARBA00004651"/>
    </source>
</evidence>
<keyword evidence="4" id="KW-1003">Cell membrane</keyword>
<dbReference type="EMBL" id="JAKNCT010000012">
    <property type="protein sequence ID" value="MCG5031721.1"/>
    <property type="molecule type" value="Genomic_DNA"/>
</dbReference>